<reference evidence="20" key="1">
    <citation type="submission" date="2020-02" db="EMBL/GenBank/DDBJ databases">
        <authorList>
            <person name="Meier V. D."/>
        </authorList>
    </citation>
    <scope>NUCLEOTIDE SEQUENCE</scope>
    <source>
        <strain evidence="20">AVDCRST_MAG56</strain>
    </source>
</reference>
<evidence type="ECO:0000256" key="19">
    <source>
        <dbReference type="SAM" id="Phobius"/>
    </source>
</evidence>
<evidence type="ECO:0000256" key="18">
    <source>
        <dbReference type="RuleBase" id="RU003938"/>
    </source>
</evidence>
<keyword evidence="12 18" id="KW-0548">Nucleotidyltransferase</keyword>
<evidence type="ECO:0000256" key="1">
    <source>
        <dbReference type="ARBA" id="ARBA00001698"/>
    </source>
</evidence>
<sequence length="294" mass="32883">MNNLSNLQQRVIAAVLGGVLIVGAIYSGEWSYFVVFFLISFLTQWEFYRLVGLDGNAPLKLYGTLCGALIFVLSFLIEKQYLSFRYYSLISPVVSLIFFIKLYKKGEKKPFTNIALTFLGIIYVAIPFALINVCVYSQGDYSYQIILGSLFLLWASDTGAYFAGVNFGRTKLFERVSPKKSWEGSIGGAIAAILVSFLISRFFTDLEAWQWHCIAIIIVVAGTYGDLIESLFKRSMEIKDSGTSIPGHGGFLDRFDGLLLSAPFIVTFLRLFGMNKEPFFSGLSPWNLPAWLGV</sequence>
<evidence type="ECO:0000256" key="7">
    <source>
        <dbReference type="ARBA" id="ARBA00019373"/>
    </source>
</evidence>
<keyword evidence="9" id="KW-0444">Lipid biosynthesis</keyword>
<evidence type="ECO:0000256" key="5">
    <source>
        <dbReference type="ARBA" id="ARBA00010185"/>
    </source>
</evidence>
<evidence type="ECO:0000256" key="15">
    <source>
        <dbReference type="ARBA" id="ARBA00023136"/>
    </source>
</evidence>
<keyword evidence="16" id="KW-0594">Phospholipid biosynthesis</keyword>
<keyword evidence="17" id="KW-1208">Phospholipid metabolism</keyword>
<dbReference type="AlphaFoldDB" id="A0A6J4ICP7"/>
<gene>
    <name evidence="20" type="ORF">AVDCRST_MAG56-1794</name>
</gene>
<feature type="transmembrane region" description="Helical" evidence="19">
    <location>
        <begin position="209"/>
        <end position="228"/>
    </location>
</feature>
<feature type="transmembrane region" description="Helical" evidence="19">
    <location>
        <begin position="7"/>
        <end position="26"/>
    </location>
</feature>
<comment type="catalytic activity">
    <reaction evidence="1 18">
        <text>a 1,2-diacyl-sn-glycero-3-phosphate + CTP + H(+) = a CDP-1,2-diacyl-sn-glycerol + diphosphate</text>
        <dbReference type="Rhea" id="RHEA:16229"/>
        <dbReference type="ChEBI" id="CHEBI:15378"/>
        <dbReference type="ChEBI" id="CHEBI:33019"/>
        <dbReference type="ChEBI" id="CHEBI:37563"/>
        <dbReference type="ChEBI" id="CHEBI:58332"/>
        <dbReference type="ChEBI" id="CHEBI:58608"/>
        <dbReference type="EC" id="2.7.7.41"/>
    </reaction>
</comment>
<keyword evidence="14" id="KW-0443">Lipid metabolism</keyword>
<feature type="transmembrane region" description="Helical" evidence="19">
    <location>
        <begin position="83"/>
        <end position="103"/>
    </location>
</feature>
<dbReference type="UniPathway" id="UPA00557">
    <property type="reaction ID" value="UER00614"/>
</dbReference>
<organism evidence="20">
    <name type="scientific">uncultured Cytophagales bacterium</name>
    <dbReference type="NCBI Taxonomy" id="158755"/>
    <lineage>
        <taxon>Bacteria</taxon>
        <taxon>Pseudomonadati</taxon>
        <taxon>Bacteroidota</taxon>
        <taxon>Sphingobacteriia</taxon>
        <taxon>Sphingobacteriales</taxon>
        <taxon>environmental samples</taxon>
    </lineage>
</organism>
<evidence type="ECO:0000256" key="16">
    <source>
        <dbReference type="ARBA" id="ARBA00023209"/>
    </source>
</evidence>
<feature type="transmembrane region" description="Helical" evidence="19">
    <location>
        <begin position="59"/>
        <end position="77"/>
    </location>
</feature>
<dbReference type="PANTHER" id="PTHR46382">
    <property type="entry name" value="PHOSPHATIDATE CYTIDYLYLTRANSFERASE"/>
    <property type="match status" value="1"/>
</dbReference>
<comment type="pathway">
    <text evidence="3 18">Phospholipid metabolism; CDP-diacylglycerol biosynthesis; CDP-diacylglycerol from sn-glycerol 3-phosphate: step 3/3.</text>
</comment>
<evidence type="ECO:0000256" key="17">
    <source>
        <dbReference type="ARBA" id="ARBA00023264"/>
    </source>
</evidence>
<evidence type="ECO:0000256" key="2">
    <source>
        <dbReference type="ARBA" id="ARBA00004651"/>
    </source>
</evidence>
<comment type="pathway">
    <text evidence="4">Lipid metabolism.</text>
</comment>
<evidence type="ECO:0000256" key="13">
    <source>
        <dbReference type="ARBA" id="ARBA00022989"/>
    </source>
</evidence>
<evidence type="ECO:0000256" key="12">
    <source>
        <dbReference type="ARBA" id="ARBA00022695"/>
    </source>
</evidence>
<proteinExistence type="inferred from homology"/>
<dbReference type="EMBL" id="CADCTQ010000163">
    <property type="protein sequence ID" value="CAA9247337.1"/>
    <property type="molecule type" value="Genomic_DNA"/>
</dbReference>
<keyword evidence="15 19" id="KW-0472">Membrane</keyword>
<keyword evidence="8" id="KW-1003">Cell membrane</keyword>
<evidence type="ECO:0000256" key="6">
    <source>
        <dbReference type="ARBA" id="ARBA00012487"/>
    </source>
</evidence>
<evidence type="ECO:0000256" key="3">
    <source>
        <dbReference type="ARBA" id="ARBA00005119"/>
    </source>
</evidence>
<feature type="transmembrane region" description="Helical" evidence="19">
    <location>
        <begin position="141"/>
        <end position="163"/>
    </location>
</feature>
<accession>A0A6J4ICP7</accession>
<keyword evidence="11 18" id="KW-0812">Transmembrane</keyword>
<dbReference type="PROSITE" id="PS01315">
    <property type="entry name" value="CDS"/>
    <property type="match status" value="1"/>
</dbReference>
<evidence type="ECO:0000256" key="8">
    <source>
        <dbReference type="ARBA" id="ARBA00022475"/>
    </source>
</evidence>
<keyword evidence="13 19" id="KW-1133">Transmembrane helix</keyword>
<comment type="similarity">
    <text evidence="5 18">Belongs to the CDS family.</text>
</comment>
<feature type="transmembrane region" description="Helical" evidence="19">
    <location>
        <begin position="184"/>
        <end position="203"/>
    </location>
</feature>
<evidence type="ECO:0000256" key="9">
    <source>
        <dbReference type="ARBA" id="ARBA00022516"/>
    </source>
</evidence>
<comment type="subcellular location">
    <subcellularLocation>
        <location evidence="2">Cell membrane</location>
        <topology evidence="2">Multi-pass membrane protein</topology>
    </subcellularLocation>
</comment>
<keyword evidence="10 18" id="KW-0808">Transferase</keyword>
<evidence type="ECO:0000256" key="4">
    <source>
        <dbReference type="ARBA" id="ARBA00005189"/>
    </source>
</evidence>
<name>A0A6J4ICP7_9SPHI</name>
<dbReference type="InterPro" id="IPR000374">
    <property type="entry name" value="PC_trans"/>
</dbReference>
<dbReference type="GO" id="GO:0016024">
    <property type="term" value="P:CDP-diacylglycerol biosynthetic process"/>
    <property type="evidence" value="ECO:0007669"/>
    <property type="project" value="UniProtKB-UniPathway"/>
</dbReference>
<evidence type="ECO:0000313" key="20">
    <source>
        <dbReference type="EMBL" id="CAA9247337.1"/>
    </source>
</evidence>
<dbReference type="EC" id="2.7.7.41" evidence="6 18"/>
<dbReference type="GO" id="GO:0004605">
    <property type="term" value="F:phosphatidate cytidylyltransferase activity"/>
    <property type="evidence" value="ECO:0007669"/>
    <property type="project" value="UniProtKB-EC"/>
</dbReference>
<dbReference type="PANTHER" id="PTHR46382:SF1">
    <property type="entry name" value="PHOSPHATIDATE CYTIDYLYLTRANSFERASE"/>
    <property type="match status" value="1"/>
</dbReference>
<evidence type="ECO:0000256" key="11">
    <source>
        <dbReference type="ARBA" id="ARBA00022692"/>
    </source>
</evidence>
<protein>
    <recommendedName>
        <fullName evidence="7 18">Phosphatidate cytidylyltransferase</fullName>
        <ecNumber evidence="6 18">2.7.7.41</ecNumber>
    </recommendedName>
</protein>
<dbReference type="GO" id="GO:0005886">
    <property type="term" value="C:plasma membrane"/>
    <property type="evidence" value="ECO:0007669"/>
    <property type="project" value="UniProtKB-SubCell"/>
</dbReference>
<dbReference type="Pfam" id="PF01148">
    <property type="entry name" value="CTP_transf_1"/>
    <property type="match status" value="1"/>
</dbReference>
<evidence type="ECO:0000256" key="14">
    <source>
        <dbReference type="ARBA" id="ARBA00023098"/>
    </source>
</evidence>
<feature type="transmembrane region" description="Helical" evidence="19">
    <location>
        <begin position="115"/>
        <end position="135"/>
    </location>
</feature>
<evidence type="ECO:0000256" key="10">
    <source>
        <dbReference type="ARBA" id="ARBA00022679"/>
    </source>
</evidence>